<proteinExistence type="predicted"/>
<name>A0A419B0J5_PECCA</name>
<feature type="transmembrane region" description="Helical" evidence="1">
    <location>
        <begin position="12"/>
        <end position="29"/>
    </location>
</feature>
<feature type="transmembrane region" description="Helical" evidence="1">
    <location>
        <begin position="68"/>
        <end position="87"/>
    </location>
</feature>
<dbReference type="AlphaFoldDB" id="A0A419B0J5"/>
<gene>
    <name evidence="2" type="ORF">D5071_03370</name>
</gene>
<comment type="caution">
    <text evidence="2">The sequence shown here is derived from an EMBL/GenBank/DDBJ whole genome shotgun (WGS) entry which is preliminary data.</text>
</comment>
<protein>
    <recommendedName>
        <fullName evidence="4">Two pore domain potassium channel family protein</fullName>
    </recommendedName>
</protein>
<evidence type="ECO:0000256" key="1">
    <source>
        <dbReference type="SAM" id="Phobius"/>
    </source>
</evidence>
<evidence type="ECO:0008006" key="4">
    <source>
        <dbReference type="Google" id="ProtNLM"/>
    </source>
</evidence>
<sequence length="219" mass="25119">MENSQNIYSKNLLFILFIFIISLCIPYAKSNPFKITLFLGTLSLYAYMFIILLNVIKRVSDPRISINELKFLFITIAAFYSGCYFFLATIDQKEIMISGIREVNASLNYDFYSFTGFYGYAKDIFSTYLNCVYYSVMIMATLGDSNIEASGGIAKLLVASEVGLTLTITIFKVGEYYSLRSSQEALEMEKNIIRRIDSINRPSLTLKEKIFRVIFKQSR</sequence>
<dbReference type="Proteomes" id="UP000283655">
    <property type="component" value="Unassembled WGS sequence"/>
</dbReference>
<dbReference type="RefSeq" id="WP_147387148.1">
    <property type="nucleotide sequence ID" value="NZ_QZDH01000006.1"/>
</dbReference>
<evidence type="ECO:0000313" key="2">
    <source>
        <dbReference type="EMBL" id="RJL54390.1"/>
    </source>
</evidence>
<dbReference type="EMBL" id="QZDH01000006">
    <property type="protein sequence ID" value="RJL54390.1"/>
    <property type="molecule type" value="Genomic_DNA"/>
</dbReference>
<reference evidence="2 3" key="1">
    <citation type="submission" date="2018-09" db="EMBL/GenBank/DDBJ databases">
        <title>Phylogenetic diversity of Pectobacterium and Dickeya strains causing blackleg disease of potato in Morocco.</title>
        <authorList>
            <person name="Oulghazi S."/>
            <person name="Moumni M."/>
            <person name="Faure D."/>
        </authorList>
    </citation>
    <scope>NUCLEOTIDE SEQUENCE [LARGE SCALE GENOMIC DNA]</scope>
    <source>
        <strain evidence="2 3">S1.15.11.2D</strain>
    </source>
</reference>
<evidence type="ECO:0000313" key="3">
    <source>
        <dbReference type="Proteomes" id="UP000283655"/>
    </source>
</evidence>
<organism evidence="2 3">
    <name type="scientific">Pectobacterium carotovorum</name>
    <name type="common">Erwinia carotovora</name>
    <dbReference type="NCBI Taxonomy" id="554"/>
    <lineage>
        <taxon>Bacteria</taxon>
        <taxon>Pseudomonadati</taxon>
        <taxon>Pseudomonadota</taxon>
        <taxon>Gammaproteobacteria</taxon>
        <taxon>Enterobacterales</taxon>
        <taxon>Pectobacteriaceae</taxon>
        <taxon>Pectobacterium</taxon>
    </lineage>
</organism>
<keyword evidence="1" id="KW-0812">Transmembrane</keyword>
<keyword evidence="1" id="KW-0472">Membrane</keyword>
<accession>A0A419B0J5</accession>
<keyword evidence="1" id="KW-1133">Transmembrane helix</keyword>
<feature type="transmembrane region" description="Helical" evidence="1">
    <location>
        <begin position="35"/>
        <end position="56"/>
    </location>
</feature>